<evidence type="ECO:0000313" key="1">
    <source>
        <dbReference type="EMBL" id="KOF65216.1"/>
    </source>
</evidence>
<dbReference type="EMBL" id="KQ429720">
    <property type="protein sequence ID" value="KOF65216.1"/>
    <property type="molecule type" value="Genomic_DNA"/>
</dbReference>
<dbReference type="AlphaFoldDB" id="A0A0L8FKK0"/>
<organism evidence="1">
    <name type="scientific">Octopus bimaculoides</name>
    <name type="common">California two-spotted octopus</name>
    <dbReference type="NCBI Taxonomy" id="37653"/>
    <lineage>
        <taxon>Eukaryota</taxon>
        <taxon>Metazoa</taxon>
        <taxon>Spiralia</taxon>
        <taxon>Lophotrochozoa</taxon>
        <taxon>Mollusca</taxon>
        <taxon>Cephalopoda</taxon>
        <taxon>Coleoidea</taxon>
        <taxon>Octopodiformes</taxon>
        <taxon>Octopoda</taxon>
        <taxon>Incirrata</taxon>
        <taxon>Octopodidae</taxon>
        <taxon>Octopus</taxon>
    </lineage>
</organism>
<name>A0A0L8FKK0_OCTBM</name>
<sequence length="54" mass="5610">MAEILVKTKARFKQIHCGSSVCTSGVQICIGLTPLTFYACISGLVGGGRVGLSH</sequence>
<reference evidence="1" key="1">
    <citation type="submission" date="2015-07" db="EMBL/GenBank/DDBJ databases">
        <title>MeaNS - Measles Nucleotide Surveillance Program.</title>
        <authorList>
            <person name="Tran T."/>
            <person name="Druce J."/>
        </authorList>
    </citation>
    <scope>NUCLEOTIDE SEQUENCE</scope>
    <source>
        <strain evidence="1">UCB-OBI-ISO-001</strain>
        <tissue evidence="1">Gonad</tissue>
    </source>
</reference>
<protein>
    <submittedName>
        <fullName evidence="1">Uncharacterized protein</fullName>
    </submittedName>
</protein>
<proteinExistence type="predicted"/>
<gene>
    <name evidence="1" type="ORF">OCBIM_22016169mg</name>
</gene>
<accession>A0A0L8FKK0</accession>